<keyword evidence="11 15" id="KW-0547">Nucleotide-binding</keyword>
<keyword evidence="9 15" id="KW-0479">Metal-binding</keyword>
<dbReference type="Pfam" id="PF00156">
    <property type="entry name" value="Pribosyltran"/>
    <property type="match status" value="1"/>
</dbReference>
<proteinExistence type="inferred from homology"/>
<dbReference type="EMBL" id="VRLW01000001">
    <property type="protein sequence ID" value="KAA1259305.1"/>
    <property type="molecule type" value="Genomic_DNA"/>
</dbReference>
<dbReference type="GO" id="GO:0000287">
    <property type="term" value="F:magnesium ion binding"/>
    <property type="evidence" value="ECO:0007669"/>
    <property type="project" value="TreeGrafter"/>
</dbReference>
<dbReference type="Proteomes" id="UP000322699">
    <property type="component" value="Unassembled WGS sequence"/>
</dbReference>
<dbReference type="GO" id="GO:0004422">
    <property type="term" value="F:hypoxanthine phosphoribosyltransferase activity"/>
    <property type="evidence" value="ECO:0007669"/>
    <property type="project" value="InterPro"/>
</dbReference>
<evidence type="ECO:0000256" key="13">
    <source>
        <dbReference type="ARBA" id="ARBA00048811"/>
    </source>
</evidence>
<keyword evidence="8 15" id="KW-0808">Transferase</keyword>
<evidence type="ECO:0000256" key="14">
    <source>
        <dbReference type="ARBA" id="ARBA00049402"/>
    </source>
</evidence>
<dbReference type="GO" id="GO:0005829">
    <property type="term" value="C:cytosol"/>
    <property type="evidence" value="ECO:0007669"/>
    <property type="project" value="TreeGrafter"/>
</dbReference>
<evidence type="ECO:0000256" key="9">
    <source>
        <dbReference type="ARBA" id="ARBA00022723"/>
    </source>
</evidence>
<keyword evidence="12 15" id="KW-0460">Magnesium</keyword>
<comment type="catalytic activity">
    <reaction evidence="13">
        <text>GMP + diphosphate = guanine + 5-phospho-alpha-D-ribose 1-diphosphate</text>
        <dbReference type="Rhea" id="RHEA:25424"/>
        <dbReference type="ChEBI" id="CHEBI:16235"/>
        <dbReference type="ChEBI" id="CHEBI:33019"/>
        <dbReference type="ChEBI" id="CHEBI:58017"/>
        <dbReference type="ChEBI" id="CHEBI:58115"/>
        <dbReference type="EC" id="2.4.2.8"/>
    </reaction>
    <physiologicalReaction direction="right-to-left" evidence="13">
        <dbReference type="Rhea" id="RHEA:25426"/>
    </physiologicalReaction>
</comment>
<dbReference type="PANTHER" id="PTHR43340:SF1">
    <property type="entry name" value="HYPOXANTHINE PHOSPHORIBOSYLTRANSFERASE"/>
    <property type="match status" value="1"/>
</dbReference>
<dbReference type="InterPro" id="IPR000836">
    <property type="entry name" value="PRTase_dom"/>
</dbReference>
<dbReference type="PANTHER" id="PTHR43340">
    <property type="entry name" value="HYPOXANTHINE-GUANINE PHOSPHORIBOSYLTRANSFERASE"/>
    <property type="match status" value="1"/>
</dbReference>
<gene>
    <name evidence="17" type="primary">hpt</name>
    <name evidence="17" type="ORF">LF1_18350</name>
</gene>
<evidence type="ECO:0000256" key="11">
    <source>
        <dbReference type="ARBA" id="ARBA00022741"/>
    </source>
</evidence>
<keyword evidence="7 15" id="KW-0328">Glycosyltransferase</keyword>
<dbReference type="GO" id="GO:0032264">
    <property type="term" value="P:IMP salvage"/>
    <property type="evidence" value="ECO:0007669"/>
    <property type="project" value="UniProtKB-UniPathway"/>
</dbReference>
<evidence type="ECO:0000256" key="10">
    <source>
        <dbReference type="ARBA" id="ARBA00022726"/>
    </source>
</evidence>
<keyword evidence="18" id="KW-1185">Reference proteome</keyword>
<evidence type="ECO:0000313" key="18">
    <source>
        <dbReference type="Proteomes" id="UP000322699"/>
    </source>
</evidence>
<comment type="cofactor">
    <cofactor evidence="1 15">
        <name>Mg(2+)</name>
        <dbReference type="ChEBI" id="CHEBI:18420"/>
    </cofactor>
</comment>
<dbReference type="InterPro" id="IPR005904">
    <property type="entry name" value="Hxn_phspho_trans"/>
</dbReference>
<name>A0A5B1CH95_9BACT</name>
<evidence type="ECO:0000256" key="3">
    <source>
        <dbReference type="ARBA" id="ARBA00004669"/>
    </source>
</evidence>
<dbReference type="InterPro" id="IPR029057">
    <property type="entry name" value="PRTase-like"/>
</dbReference>
<organism evidence="17 18">
    <name type="scientific">Rubripirellula obstinata</name>
    <dbReference type="NCBI Taxonomy" id="406547"/>
    <lineage>
        <taxon>Bacteria</taxon>
        <taxon>Pseudomonadati</taxon>
        <taxon>Planctomycetota</taxon>
        <taxon>Planctomycetia</taxon>
        <taxon>Pirellulales</taxon>
        <taxon>Pirellulaceae</taxon>
        <taxon>Rubripirellula</taxon>
    </lineage>
</organism>
<sequence>MRTLLTESQLHDGVQRLAVEIDEHYGNNRPITLIAVMTGSLVLFADLIRRLSMPQRIGVIQASSYRGGTTSGELSVDSKMMIDVKGRDVLLVDDIFDTGKTLDRLTGMLTDFGAQSVKTGVLLHKQREHSTTLRPDFVAFKIPDEFVVGYGLDYLDMYRNLPYLAVLEPSEIEATAAQANA</sequence>
<dbReference type="GO" id="GO:0052657">
    <property type="term" value="F:guanine phosphoribosyltransferase activity"/>
    <property type="evidence" value="ECO:0007669"/>
    <property type="project" value="RHEA"/>
</dbReference>
<reference evidence="17 18" key="1">
    <citation type="submission" date="2019-08" db="EMBL/GenBank/DDBJ databases">
        <title>Deep-cultivation of Planctomycetes and their phenomic and genomic characterization uncovers novel biology.</title>
        <authorList>
            <person name="Wiegand S."/>
            <person name="Jogler M."/>
            <person name="Boedeker C."/>
            <person name="Pinto D."/>
            <person name="Vollmers J."/>
            <person name="Rivas-Marin E."/>
            <person name="Kohn T."/>
            <person name="Peeters S.H."/>
            <person name="Heuer A."/>
            <person name="Rast P."/>
            <person name="Oberbeckmann S."/>
            <person name="Bunk B."/>
            <person name="Jeske O."/>
            <person name="Meyerdierks A."/>
            <person name="Storesund J.E."/>
            <person name="Kallscheuer N."/>
            <person name="Luecker S."/>
            <person name="Lage O.M."/>
            <person name="Pohl T."/>
            <person name="Merkel B.J."/>
            <person name="Hornburger P."/>
            <person name="Mueller R.-W."/>
            <person name="Bruemmer F."/>
            <person name="Labrenz M."/>
            <person name="Spormann A.M."/>
            <person name="Op Den Camp H."/>
            <person name="Overmann J."/>
            <person name="Amann R."/>
            <person name="Jetten M.S.M."/>
            <person name="Mascher T."/>
            <person name="Medema M.H."/>
            <person name="Devos D.P."/>
            <person name="Kaster A.-K."/>
            <person name="Ovreas L."/>
            <person name="Rohde M."/>
            <person name="Galperin M.Y."/>
            <person name="Jogler C."/>
        </authorList>
    </citation>
    <scope>NUCLEOTIDE SEQUENCE [LARGE SCALE GENOMIC DNA]</scope>
    <source>
        <strain evidence="17 18">LF1</strain>
    </source>
</reference>
<evidence type="ECO:0000256" key="5">
    <source>
        <dbReference type="ARBA" id="ARBA00011895"/>
    </source>
</evidence>
<dbReference type="OrthoDB" id="9802824at2"/>
<dbReference type="RefSeq" id="WP_068262804.1">
    <property type="nucleotide sequence ID" value="NZ_LWSK01000039.1"/>
</dbReference>
<comment type="catalytic activity">
    <reaction evidence="14">
        <text>IMP + diphosphate = hypoxanthine + 5-phospho-alpha-D-ribose 1-diphosphate</text>
        <dbReference type="Rhea" id="RHEA:17973"/>
        <dbReference type="ChEBI" id="CHEBI:17368"/>
        <dbReference type="ChEBI" id="CHEBI:33019"/>
        <dbReference type="ChEBI" id="CHEBI:58017"/>
        <dbReference type="ChEBI" id="CHEBI:58053"/>
        <dbReference type="EC" id="2.4.2.8"/>
    </reaction>
    <physiologicalReaction direction="right-to-left" evidence="14">
        <dbReference type="Rhea" id="RHEA:17975"/>
    </physiologicalReaction>
</comment>
<dbReference type="GO" id="GO:0006166">
    <property type="term" value="P:purine ribonucleoside salvage"/>
    <property type="evidence" value="ECO:0007669"/>
    <property type="project" value="UniProtKB-KW"/>
</dbReference>
<dbReference type="GO" id="GO:0006178">
    <property type="term" value="P:guanine salvage"/>
    <property type="evidence" value="ECO:0007669"/>
    <property type="project" value="TreeGrafter"/>
</dbReference>
<evidence type="ECO:0000256" key="6">
    <source>
        <dbReference type="ARBA" id="ARBA00022490"/>
    </source>
</evidence>
<dbReference type="AlphaFoldDB" id="A0A5B1CH95"/>
<comment type="caution">
    <text evidence="17">The sequence shown here is derived from an EMBL/GenBank/DDBJ whole genome shotgun (WGS) entry which is preliminary data.</text>
</comment>
<dbReference type="GO" id="GO:0000166">
    <property type="term" value="F:nucleotide binding"/>
    <property type="evidence" value="ECO:0007669"/>
    <property type="project" value="UniProtKB-KW"/>
</dbReference>
<keyword evidence="10 15" id="KW-0660">Purine salvage</keyword>
<protein>
    <recommendedName>
        <fullName evidence="5 15">Hypoxanthine phosphoribosyltransferase</fullName>
        <ecNumber evidence="5 15">2.4.2.8</ecNumber>
    </recommendedName>
</protein>
<dbReference type="SUPFAM" id="SSF53271">
    <property type="entry name" value="PRTase-like"/>
    <property type="match status" value="1"/>
</dbReference>
<evidence type="ECO:0000259" key="16">
    <source>
        <dbReference type="Pfam" id="PF00156"/>
    </source>
</evidence>
<evidence type="ECO:0000256" key="12">
    <source>
        <dbReference type="ARBA" id="ARBA00022842"/>
    </source>
</evidence>
<dbReference type="CDD" id="cd06223">
    <property type="entry name" value="PRTases_typeI"/>
    <property type="match status" value="1"/>
</dbReference>
<evidence type="ECO:0000256" key="8">
    <source>
        <dbReference type="ARBA" id="ARBA00022679"/>
    </source>
</evidence>
<evidence type="ECO:0000313" key="17">
    <source>
        <dbReference type="EMBL" id="KAA1259305.1"/>
    </source>
</evidence>
<evidence type="ECO:0000256" key="4">
    <source>
        <dbReference type="ARBA" id="ARBA00008391"/>
    </source>
</evidence>
<keyword evidence="6 15" id="KW-0963">Cytoplasm</keyword>
<accession>A0A5B1CH95</accession>
<evidence type="ECO:0000256" key="1">
    <source>
        <dbReference type="ARBA" id="ARBA00001946"/>
    </source>
</evidence>
<feature type="domain" description="Phosphoribosyltransferase" evidence="16">
    <location>
        <begin position="8"/>
        <end position="154"/>
    </location>
</feature>
<comment type="pathway">
    <text evidence="3 15">Purine metabolism; IMP biosynthesis via salvage pathway; IMP from hypoxanthine: step 1/1.</text>
</comment>
<dbReference type="EC" id="2.4.2.8" evidence="5 15"/>
<dbReference type="UniPathway" id="UPA00591">
    <property type="reaction ID" value="UER00648"/>
</dbReference>
<evidence type="ECO:0000256" key="2">
    <source>
        <dbReference type="ARBA" id="ARBA00004496"/>
    </source>
</evidence>
<comment type="similarity">
    <text evidence="4 15">Belongs to the purine/pyrimidine phosphoribosyltransferase family.</text>
</comment>
<dbReference type="GO" id="GO:0046100">
    <property type="term" value="P:hypoxanthine metabolic process"/>
    <property type="evidence" value="ECO:0007669"/>
    <property type="project" value="TreeGrafter"/>
</dbReference>
<dbReference type="GO" id="GO:0032263">
    <property type="term" value="P:GMP salvage"/>
    <property type="evidence" value="ECO:0007669"/>
    <property type="project" value="TreeGrafter"/>
</dbReference>
<dbReference type="Gene3D" id="3.40.50.2020">
    <property type="match status" value="1"/>
</dbReference>
<comment type="subcellular location">
    <subcellularLocation>
        <location evidence="2 15">Cytoplasm</location>
    </subcellularLocation>
</comment>
<evidence type="ECO:0000256" key="15">
    <source>
        <dbReference type="RuleBase" id="RU364099"/>
    </source>
</evidence>
<dbReference type="InterPro" id="IPR050408">
    <property type="entry name" value="HGPRT"/>
</dbReference>
<evidence type="ECO:0000256" key="7">
    <source>
        <dbReference type="ARBA" id="ARBA00022676"/>
    </source>
</evidence>
<dbReference type="NCBIfam" id="TIGR01203">
    <property type="entry name" value="HGPRTase"/>
    <property type="match status" value="1"/>
</dbReference>